<dbReference type="OrthoDB" id="1678688at2759"/>
<organism evidence="3 4">
    <name type="scientific">Microthlaspi erraticum</name>
    <dbReference type="NCBI Taxonomy" id="1685480"/>
    <lineage>
        <taxon>Eukaryota</taxon>
        <taxon>Viridiplantae</taxon>
        <taxon>Streptophyta</taxon>
        <taxon>Embryophyta</taxon>
        <taxon>Tracheophyta</taxon>
        <taxon>Spermatophyta</taxon>
        <taxon>Magnoliopsida</taxon>
        <taxon>eudicotyledons</taxon>
        <taxon>Gunneridae</taxon>
        <taxon>Pentapetalae</taxon>
        <taxon>rosids</taxon>
        <taxon>malvids</taxon>
        <taxon>Brassicales</taxon>
        <taxon>Brassicaceae</taxon>
        <taxon>Coluteocarpeae</taxon>
        <taxon>Microthlaspi</taxon>
    </lineage>
</organism>
<dbReference type="Proteomes" id="UP000467841">
    <property type="component" value="Unassembled WGS sequence"/>
</dbReference>
<keyword evidence="1" id="KW-0520">NAD</keyword>
<evidence type="ECO:0000259" key="2">
    <source>
        <dbReference type="PROSITE" id="PS50104"/>
    </source>
</evidence>
<reference evidence="3" key="1">
    <citation type="submission" date="2020-01" db="EMBL/GenBank/DDBJ databases">
        <authorList>
            <person name="Mishra B."/>
        </authorList>
    </citation>
    <scope>NUCLEOTIDE SEQUENCE [LARGE SCALE GENOMIC DNA]</scope>
</reference>
<dbReference type="Pfam" id="PF01582">
    <property type="entry name" value="TIR"/>
    <property type="match status" value="1"/>
</dbReference>
<dbReference type="PANTHER" id="PTHR32009:SF116">
    <property type="entry name" value="DISEASE RESISTANCE PROTEIN"/>
    <property type="match status" value="1"/>
</dbReference>
<dbReference type="PANTHER" id="PTHR32009">
    <property type="entry name" value="TMV RESISTANCE PROTEIN N-LIKE"/>
    <property type="match status" value="1"/>
</dbReference>
<dbReference type="InterPro" id="IPR035897">
    <property type="entry name" value="Toll_tir_struct_dom_sf"/>
</dbReference>
<dbReference type="EMBL" id="CACVBM020000111">
    <property type="protein sequence ID" value="CAA7014579.1"/>
    <property type="molecule type" value="Genomic_DNA"/>
</dbReference>
<evidence type="ECO:0000256" key="1">
    <source>
        <dbReference type="ARBA" id="ARBA00023027"/>
    </source>
</evidence>
<protein>
    <recommendedName>
        <fullName evidence="2">TIR domain-containing protein</fullName>
    </recommendedName>
</protein>
<feature type="domain" description="TIR" evidence="2">
    <location>
        <begin position="77"/>
        <end position="128"/>
    </location>
</feature>
<dbReference type="InterPro" id="IPR000157">
    <property type="entry name" value="TIR_dom"/>
</dbReference>
<accession>A0A6D2HFH3</accession>
<dbReference type="AlphaFoldDB" id="A0A6D2HFH3"/>
<dbReference type="PROSITE" id="PS50104">
    <property type="entry name" value="TIR"/>
    <property type="match status" value="1"/>
</dbReference>
<evidence type="ECO:0000313" key="3">
    <source>
        <dbReference type="EMBL" id="CAA7014579.1"/>
    </source>
</evidence>
<dbReference type="SUPFAM" id="SSF52200">
    <property type="entry name" value="Toll/Interleukin receptor TIR domain"/>
    <property type="match status" value="1"/>
</dbReference>
<gene>
    <name evidence="3" type="ORF">MERR_LOCUS1814</name>
</gene>
<name>A0A6D2HFH3_9BRAS</name>
<dbReference type="Gene3D" id="3.40.50.10140">
    <property type="entry name" value="Toll/interleukin-1 receptor homology (TIR) domain"/>
    <property type="match status" value="1"/>
</dbReference>
<dbReference type="GO" id="GO:0007165">
    <property type="term" value="P:signal transduction"/>
    <property type="evidence" value="ECO:0007669"/>
    <property type="project" value="InterPro"/>
</dbReference>
<comment type="caution">
    <text evidence="3">The sequence shown here is derived from an EMBL/GenBank/DDBJ whole genome shotgun (WGS) entry which is preliminary data.</text>
</comment>
<sequence length="128" mass="14481">MEVNRSGSLDISGRRESVAGAVLKILFSIHVWLRYIKKEPASSSIDILSNAIVIDTFFNLSYTLNSLMASSSSFHIKRYHVFPSFHGPDVRRGFLSHLHNHFKSKGITTFKDQEMERGPTIELNSSKP</sequence>
<evidence type="ECO:0000313" key="4">
    <source>
        <dbReference type="Proteomes" id="UP000467841"/>
    </source>
</evidence>
<keyword evidence="4" id="KW-1185">Reference proteome</keyword>
<proteinExistence type="predicted"/>